<feature type="non-terminal residue" evidence="2">
    <location>
        <position position="67"/>
    </location>
</feature>
<sequence>YLFLFILAASLSFHLIILNIFIFFQRLQFIIEIDKNSRINFLDVSTIINEEFIEFDWYTKSTLLGRF</sequence>
<reference evidence="2 3" key="1">
    <citation type="journal article" date="2010" name="Science">
        <title>Genomic comparison of the ants Camponotus floridanus and Harpegnathos saltator.</title>
        <authorList>
            <person name="Bonasio R."/>
            <person name="Zhang G."/>
            <person name="Ye C."/>
            <person name="Mutti N.S."/>
            <person name="Fang X."/>
            <person name="Qin N."/>
            <person name="Donahue G."/>
            <person name="Yang P."/>
            <person name="Li Q."/>
            <person name="Li C."/>
            <person name="Zhang P."/>
            <person name="Huang Z."/>
            <person name="Berger S.L."/>
            <person name="Reinberg D."/>
            <person name="Wang J."/>
            <person name="Liebig J."/>
        </authorList>
    </citation>
    <scope>NUCLEOTIDE SEQUENCE [LARGE SCALE GENOMIC DNA]</scope>
    <source>
        <strain evidence="3">C129</strain>
    </source>
</reference>
<evidence type="ECO:0000256" key="1">
    <source>
        <dbReference type="SAM" id="Phobius"/>
    </source>
</evidence>
<keyword evidence="3" id="KW-1185">Reference proteome</keyword>
<evidence type="ECO:0000313" key="2">
    <source>
        <dbReference type="EMBL" id="EFN66150.1"/>
    </source>
</evidence>
<dbReference type="EMBL" id="GL440207">
    <property type="protein sequence ID" value="EFN66150.1"/>
    <property type="molecule type" value="Genomic_DNA"/>
</dbReference>
<dbReference type="InParanoid" id="E2AK93"/>
<keyword evidence="1" id="KW-0472">Membrane</keyword>
<accession>E2AK93</accession>
<evidence type="ECO:0000313" key="3">
    <source>
        <dbReference type="Proteomes" id="UP000000311"/>
    </source>
</evidence>
<protein>
    <submittedName>
        <fullName evidence="2">Uncharacterized protein</fullName>
    </submittedName>
</protein>
<gene>
    <name evidence="2" type="ORF">EAG_15498</name>
</gene>
<dbReference type="AlphaFoldDB" id="E2AK93"/>
<name>E2AK93_CAMFO</name>
<proteinExistence type="predicted"/>
<dbReference type="Proteomes" id="UP000000311">
    <property type="component" value="Unassembled WGS sequence"/>
</dbReference>
<keyword evidence="1" id="KW-0812">Transmembrane</keyword>
<keyword evidence="1" id="KW-1133">Transmembrane helix</keyword>
<feature type="transmembrane region" description="Helical" evidence="1">
    <location>
        <begin position="6"/>
        <end position="24"/>
    </location>
</feature>
<feature type="non-terminal residue" evidence="2">
    <location>
        <position position="1"/>
    </location>
</feature>
<organism evidence="3">
    <name type="scientific">Camponotus floridanus</name>
    <name type="common">Florida carpenter ant</name>
    <dbReference type="NCBI Taxonomy" id="104421"/>
    <lineage>
        <taxon>Eukaryota</taxon>
        <taxon>Metazoa</taxon>
        <taxon>Ecdysozoa</taxon>
        <taxon>Arthropoda</taxon>
        <taxon>Hexapoda</taxon>
        <taxon>Insecta</taxon>
        <taxon>Pterygota</taxon>
        <taxon>Neoptera</taxon>
        <taxon>Endopterygota</taxon>
        <taxon>Hymenoptera</taxon>
        <taxon>Apocrita</taxon>
        <taxon>Aculeata</taxon>
        <taxon>Formicoidea</taxon>
        <taxon>Formicidae</taxon>
        <taxon>Formicinae</taxon>
        <taxon>Camponotus</taxon>
    </lineage>
</organism>